<dbReference type="AlphaFoldDB" id="A0A9Q0QHJ3"/>
<name>A0A9Q0QHJ3_SALPP</name>
<reference evidence="3" key="1">
    <citation type="submission" date="2022-11" db="EMBL/GenBank/DDBJ databases">
        <authorList>
            <person name="Hyden B.L."/>
            <person name="Feng K."/>
            <person name="Yates T."/>
            <person name="Jawdy S."/>
            <person name="Smart L.B."/>
            <person name="Muchero W."/>
        </authorList>
    </citation>
    <scope>NUCLEOTIDE SEQUENCE</scope>
    <source>
        <tissue evidence="3">Shoot tip</tissue>
    </source>
</reference>
<dbReference type="PANTHER" id="PTHR31147:SF66">
    <property type="entry name" value="OS05G0315700 PROTEIN"/>
    <property type="match status" value="1"/>
</dbReference>
<dbReference type="Proteomes" id="UP001151532">
    <property type="component" value="Chromosome 3"/>
</dbReference>
<dbReference type="PANTHER" id="PTHR31147">
    <property type="entry name" value="ACYL TRANSFERASE 4"/>
    <property type="match status" value="1"/>
</dbReference>
<proteinExistence type="inferred from homology"/>
<evidence type="ECO:0000256" key="1">
    <source>
        <dbReference type="ARBA" id="ARBA00009861"/>
    </source>
</evidence>
<evidence type="ECO:0000313" key="3">
    <source>
        <dbReference type="EMBL" id="KAJ6706586.1"/>
    </source>
</evidence>
<dbReference type="GO" id="GO:0016740">
    <property type="term" value="F:transferase activity"/>
    <property type="evidence" value="ECO:0007669"/>
    <property type="project" value="UniProtKB-KW"/>
</dbReference>
<evidence type="ECO:0000256" key="2">
    <source>
        <dbReference type="ARBA" id="ARBA00022679"/>
    </source>
</evidence>
<comment type="caution">
    <text evidence="3">The sequence shown here is derived from an EMBL/GenBank/DDBJ whole genome shotgun (WGS) entry which is preliminary data.</text>
</comment>
<accession>A0A9Q0QHJ3</accession>
<keyword evidence="2" id="KW-0808">Transferase</keyword>
<evidence type="ECO:0000313" key="4">
    <source>
        <dbReference type="Proteomes" id="UP001151532"/>
    </source>
</evidence>
<reference evidence="3" key="2">
    <citation type="journal article" date="2023" name="Int. J. Mol. Sci.">
        <title>De Novo Assembly and Annotation of 11 Diverse Shrub Willow (Salix) Genomes Reveals Novel Gene Organization in Sex-Linked Regions.</title>
        <authorList>
            <person name="Hyden B."/>
            <person name="Feng K."/>
            <person name="Yates T.B."/>
            <person name="Jawdy S."/>
            <person name="Cereghino C."/>
            <person name="Smart L.B."/>
            <person name="Muchero W."/>
        </authorList>
    </citation>
    <scope>NUCLEOTIDE SEQUENCE</scope>
    <source>
        <tissue evidence="3">Shoot tip</tissue>
    </source>
</reference>
<protein>
    <submittedName>
        <fullName evidence="3">METHANOL O-ANTHRANILOYLTRANSFERASE-LIKE</fullName>
    </submittedName>
</protein>
<dbReference type="Gene3D" id="3.30.559.10">
    <property type="entry name" value="Chloramphenicol acetyltransferase-like domain"/>
    <property type="match status" value="2"/>
</dbReference>
<dbReference type="EMBL" id="JAPFFK010000016">
    <property type="protein sequence ID" value="KAJ6706586.1"/>
    <property type="molecule type" value="Genomic_DNA"/>
</dbReference>
<dbReference type="OrthoDB" id="1483986at2759"/>
<sequence length="467" mass="51451">MPKARQGMSYTNIMASSSSSSPLKLTVKRCEPQLIPPSEPTPHELKPLSDIDDQRGTRSHFPFIMFYHGHPSMKGKDPAVAIKEALGKALVFYYPLAGRVIEGPRGKLLVDCTGEGILFVAADADVTVDQLGDSIQPPCSHIEEFLHDVPGSSGVLGCPLLLIQVTRLVCGGFILAIRLNHTVSDTLGMTKFLNTVGEMALGASTPSLLPVWEREILNARNPPRVTCVHHEYDQLTHTETSITMLDRDQKNMIHRSFFFGPGELKSIRKQIPPHLQKCSNLEVLTSFLWRCRTIALHLDPDEVVRLSCSVNLRGKQTLNLPVGYYGNAFAFPTAISEAGILCQSPLGYALELVRRLKTQMNEEYLKSVADLMVLNGRPHYTTVWNFLIADATRVGLGDIDFGWGKPVYGGPVGALPCTSYFIGGFKNSSGEEGVLVPVLLPLPIMNRFQLELFSNGIDYPVKITPKL</sequence>
<organism evidence="3 4">
    <name type="scientific">Salix purpurea</name>
    <name type="common">Purple osier willow</name>
    <dbReference type="NCBI Taxonomy" id="77065"/>
    <lineage>
        <taxon>Eukaryota</taxon>
        <taxon>Viridiplantae</taxon>
        <taxon>Streptophyta</taxon>
        <taxon>Embryophyta</taxon>
        <taxon>Tracheophyta</taxon>
        <taxon>Spermatophyta</taxon>
        <taxon>Magnoliopsida</taxon>
        <taxon>eudicotyledons</taxon>
        <taxon>Gunneridae</taxon>
        <taxon>Pentapetalae</taxon>
        <taxon>rosids</taxon>
        <taxon>fabids</taxon>
        <taxon>Malpighiales</taxon>
        <taxon>Salicaceae</taxon>
        <taxon>Saliceae</taxon>
        <taxon>Salix</taxon>
    </lineage>
</organism>
<comment type="similarity">
    <text evidence="1">Belongs to the plant acyltransferase family.</text>
</comment>
<keyword evidence="4" id="KW-1185">Reference proteome</keyword>
<dbReference type="InterPro" id="IPR050898">
    <property type="entry name" value="Plant_acyltransferase"/>
</dbReference>
<gene>
    <name evidence="3" type="ORF">OIU79_011095</name>
</gene>
<dbReference type="Pfam" id="PF02458">
    <property type="entry name" value="Transferase"/>
    <property type="match status" value="1"/>
</dbReference>
<dbReference type="InterPro" id="IPR023213">
    <property type="entry name" value="CAT-like_dom_sf"/>
</dbReference>